<dbReference type="GO" id="GO:0005886">
    <property type="term" value="C:plasma membrane"/>
    <property type="evidence" value="ECO:0007669"/>
    <property type="project" value="UniProtKB-SubCell"/>
</dbReference>
<feature type="transmembrane region" description="Helical" evidence="6">
    <location>
        <begin position="443"/>
        <end position="464"/>
    </location>
</feature>
<keyword evidence="5 6" id="KW-0472">Membrane</keyword>
<dbReference type="AlphaFoldDB" id="A0A229VXX6"/>
<keyword evidence="2" id="KW-1003">Cell membrane</keyword>
<evidence type="ECO:0000256" key="4">
    <source>
        <dbReference type="ARBA" id="ARBA00022989"/>
    </source>
</evidence>
<dbReference type="InterPro" id="IPR052159">
    <property type="entry name" value="Competence_DNA_uptake"/>
</dbReference>
<protein>
    <submittedName>
        <fullName evidence="8">Competence protein</fullName>
    </submittedName>
</protein>
<comment type="subcellular location">
    <subcellularLocation>
        <location evidence="1">Cell membrane</location>
        <topology evidence="1">Multi-pass membrane protein</topology>
    </subcellularLocation>
</comment>
<dbReference type="RefSeq" id="WP_093960495.1">
    <property type="nucleotide sequence ID" value="NZ_NEWD01000016.1"/>
</dbReference>
<name>A0A229VXX6_9BIFI</name>
<dbReference type="NCBIfam" id="TIGR00360">
    <property type="entry name" value="ComEC_N-term"/>
    <property type="match status" value="1"/>
</dbReference>
<dbReference type="OrthoDB" id="7177610at2"/>
<sequence length="650" mass="70584">MTGARVRLARRRICRRPYRSREQGSRDWRMLPCVIAVWSALLIEHTAFGGIIADSSPDVTSVTGATSMAWHVIGLVLPAGIALMAMIALLMIVRRNRRHCNRRGHRNRRHRHRRRRIRRRFAVPYRHGIVIVAAMACACVSGSADDLVRSADPIARTVADGGGDAVVIGMATAPMTTAALRDADCQTDVRVQGVAVDRIRSPSSITVRVYASGRSCIFRQGAVYRISGTLRQPRFGEASAWLIVDDGAGAAGPRASEIREPAWWRRAGTAMQESFIRVTRSLPDHAQVLVPGLTLGVLGQDTVMTPWTTSMRSSDAADTYAAAAADVDEGYAQRLEDDFKQAGIMHLMAVSGSHFVLVAMLVRRVCARFLIPRWATSVGIVGAYAMLAVLVYPSDSVLRAAIMGMGGVACLLVGRRAQALSGLNWTVIFTLLIEPSMARSYGFALSCTAVYGLVLCGDVVTRFLRGFMPRPVADTMAVTVAAQIFALPVQVMMTPQLPVLAVPANMIVAPFVAFSTIAGLLSLCVSWAIPPLGSAFAWAACLGTLPLERCATLIGGSRFSAMPWREGVTGAVVVALAELIVPLTIMAVRALARSVIHETLRRPAHGYNHSARDDADDGTPYRARYMERAGAWWRETRAMLFERDVGDVQH</sequence>
<feature type="transmembrane region" description="Helical" evidence="6">
    <location>
        <begin position="123"/>
        <end position="144"/>
    </location>
</feature>
<dbReference type="EMBL" id="NEWD01000016">
    <property type="protein sequence ID" value="OXN00475.1"/>
    <property type="molecule type" value="Genomic_DNA"/>
</dbReference>
<gene>
    <name evidence="8" type="ORF">Tam10B_1345</name>
</gene>
<evidence type="ECO:0000256" key="3">
    <source>
        <dbReference type="ARBA" id="ARBA00022692"/>
    </source>
</evidence>
<keyword evidence="3 6" id="KW-0812">Transmembrane</keyword>
<evidence type="ECO:0000259" key="7">
    <source>
        <dbReference type="Pfam" id="PF03772"/>
    </source>
</evidence>
<evidence type="ECO:0000256" key="2">
    <source>
        <dbReference type="ARBA" id="ARBA00022475"/>
    </source>
</evidence>
<feature type="transmembrane region" description="Helical" evidence="6">
    <location>
        <begin position="507"/>
        <end position="529"/>
    </location>
</feature>
<evidence type="ECO:0000256" key="5">
    <source>
        <dbReference type="ARBA" id="ARBA00023136"/>
    </source>
</evidence>
<dbReference type="InterPro" id="IPR004477">
    <property type="entry name" value="ComEC_N"/>
</dbReference>
<comment type="caution">
    <text evidence="8">The sequence shown here is derived from an EMBL/GenBank/DDBJ whole genome shotgun (WGS) entry which is preliminary data.</text>
</comment>
<evidence type="ECO:0000313" key="9">
    <source>
        <dbReference type="Proteomes" id="UP000215433"/>
    </source>
</evidence>
<evidence type="ECO:0000256" key="1">
    <source>
        <dbReference type="ARBA" id="ARBA00004651"/>
    </source>
</evidence>
<feature type="transmembrane region" description="Helical" evidence="6">
    <location>
        <begin position="568"/>
        <end position="592"/>
    </location>
</feature>
<feature type="transmembrane region" description="Helical" evidence="6">
    <location>
        <begin position="397"/>
        <end position="414"/>
    </location>
</feature>
<keyword evidence="9" id="KW-1185">Reference proteome</keyword>
<feature type="transmembrane region" description="Helical" evidence="6">
    <location>
        <begin position="343"/>
        <end position="362"/>
    </location>
</feature>
<organism evidence="8 9">
    <name type="scientific">Bifidobacterium vansinderenii</name>
    <dbReference type="NCBI Taxonomy" id="1984871"/>
    <lineage>
        <taxon>Bacteria</taxon>
        <taxon>Bacillati</taxon>
        <taxon>Actinomycetota</taxon>
        <taxon>Actinomycetes</taxon>
        <taxon>Bifidobacteriales</taxon>
        <taxon>Bifidobacteriaceae</taxon>
        <taxon>Bifidobacterium</taxon>
    </lineage>
</organism>
<proteinExistence type="predicted"/>
<evidence type="ECO:0000313" key="8">
    <source>
        <dbReference type="EMBL" id="OXN00475.1"/>
    </source>
</evidence>
<dbReference type="Proteomes" id="UP000215433">
    <property type="component" value="Unassembled WGS sequence"/>
</dbReference>
<dbReference type="PANTHER" id="PTHR30619:SF7">
    <property type="entry name" value="BETA-LACTAMASE DOMAIN PROTEIN"/>
    <property type="match status" value="1"/>
</dbReference>
<feature type="transmembrane region" description="Helical" evidence="6">
    <location>
        <begin position="68"/>
        <end position="93"/>
    </location>
</feature>
<feature type="domain" description="ComEC/Rec2-related protein" evidence="7">
    <location>
        <begin position="332"/>
        <end position="579"/>
    </location>
</feature>
<accession>A0A229VXX6</accession>
<reference evidence="8 9" key="1">
    <citation type="submission" date="2017-05" db="EMBL/GenBank/DDBJ databases">
        <title>Bifidobacterium vansinderenii sp. nov.</title>
        <authorList>
            <person name="Lugli G.A."/>
            <person name="Duranti S."/>
            <person name="Mangifesta M."/>
        </authorList>
    </citation>
    <scope>NUCLEOTIDE SEQUENCE [LARGE SCALE GENOMIC DNA]</scope>
    <source>
        <strain evidence="8 9">Tam10B</strain>
    </source>
</reference>
<evidence type="ECO:0000256" key="6">
    <source>
        <dbReference type="SAM" id="Phobius"/>
    </source>
</evidence>
<feature type="transmembrane region" description="Helical" evidence="6">
    <location>
        <begin position="476"/>
        <end position="495"/>
    </location>
</feature>
<keyword evidence="4 6" id="KW-1133">Transmembrane helix</keyword>
<dbReference type="PANTHER" id="PTHR30619">
    <property type="entry name" value="DNA INTERNALIZATION/COMPETENCE PROTEIN COMEC/REC2"/>
    <property type="match status" value="1"/>
</dbReference>
<feature type="transmembrane region" description="Helical" evidence="6">
    <location>
        <begin position="374"/>
        <end position="391"/>
    </location>
</feature>
<dbReference type="Pfam" id="PF03772">
    <property type="entry name" value="Competence"/>
    <property type="match status" value="1"/>
</dbReference>